<evidence type="ECO:0000313" key="3">
    <source>
        <dbReference type="EMBL" id="OGY72768.1"/>
    </source>
</evidence>
<feature type="domain" description="Gfo/Idh/MocA-like oxidoreductase C-terminal" evidence="2">
    <location>
        <begin position="136"/>
        <end position="325"/>
    </location>
</feature>
<organism evidence="3 4">
    <name type="scientific">Candidatus Jacksonbacteria bacterium RIFCSPLOWO2_02_FULL_44_20</name>
    <dbReference type="NCBI Taxonomy" id="1798460"/>
    <lineage>
        <taxon>Bacteria</taxon>
        <taxon>Candidatus Jacksoniibacteriota</taxon>
    </lineage>
</organism>
<name>A0A1G2A7A7_9BACT</name>
<dbReference type="EMBL" id="MHJU01000023">
    <property type="protein sequence ID" value="OGY72768.1"/>
    <property type="molecule type" value="Genomic_DNA"/>
</dbReference>
<dbReference type="SUPFAM" id="SSF55347">
    <property type="entry name" value="Glyceraldehyde-3-phosphate dehydrogenase-like, C-terminal domain"/>
    <property type="match status" value="1"/>
</dbReference>
<proteinExistence type="predicted"/>
<feature type="domain" description="Gfo/Idh/MocA-like oxidoreductase N-terminal" evidence="1">
    <location>
        <begin position="7"/>
        <end position="124"/>
    </location>
</feature>
<evidence type="ECO:0000313" key="4">
    <source>
        <dbReference type="Proteomes" id="UP000178315"/>
    </source>
</evidence>
<sequence length="332" mass="37420">MRAYNKIRIGLVGAGYWGKNIARVLHELGVLSAISDQDDNILAERKKEYPSIQITCNVKELLSDKTIKALAIATPAATHYELAKEALMAGKDVFVEKPLALKANDGENLVKLARKWNRILMVGHLLHYHPAIVALKKLVTDNKLGKIQYISSHRLNFGKLRKEENVLWSFAPHDISIIISILGEPITQQSFGKSYINKGTPDITLSFLQFPNNTAAHVFVSWLHPVKEQRLCIIGEKGMAMFDDQAENKLLFYAHTISFDNQNTPCAVKAKAVPIKYLDEEPLSQEMAHFIDCIRTRQNPITDGEEGLRVLRVLQACQHSIDNNKNTFEKII</sequence>
<accession>A0A1G2A7A7</accession>
<dbReference type="Proteomes" id="UP000178315">
    <property type="component" value="Unassembled WGS sequence"/>
</dbReference>
<evidence type="ECO:0000259" key="1">
    <source>
        <dbReference type="Pfam" id="PF01408"/>
    </source>
</evidence>
<dbReference type="InterPro" id="IPR004104">
    <property type="entry name" value="Gfo/Idh/MocA-like_OxRdtase_C"/>
</dbReference>
<evidence type="ECO:0008006" key="5">
    <source>
        <dbReference type="Google" id="ProtNLM"/>
    </source>
</evidence>
<dbReference type="Pfam" id="PF02894">
    <property type="entry name" value="GFO_IDH_MocA_C"/>
    <property type="match status" value="1"/>
</dbReference>
<dbReference type="Gene3D" id="3.40.50.720">
    <property type="entry name" value="NAD(P)-binding Rossmann-like Domain"/>
    <property type="match status" value="1"/>
</dbReference>
<dbReference type="PANTHER" id="PTHR43377:SF6">
    <property type="entry name" value="GFO_IDH_MOCA-LIKE OXIDOREDUCTASE N-TERMINAL DOMAIN-CONTAINING PROTEIN"/>
    <property type="match status" value="1"/>
</dbReference>
<dbReference type="InterPro" id="IPR000683">
    <property type="entry name" value="Gfo/Idh/MocA-like_OxRdtase_N"/>
</dbReference>
<evidence type="ECO:0000259" key="2">
    <source>
        <dbReference type="Pfam" id="PF02894"/>
    </source>
</evidence>
<protein>
    <recommendedName>
        <fullName evidence="5">Oxidoreductase</fullName>
    </recommendedName>
</protein>
<dbReference type="Gene3D" id="3.30.360.10">
    <property type="entry name" value="Dihydrodipicolinate Reductase, domain 2"/>
    <property type="match status" value="1"/>
</dbReference>
<dbReference type="PANTHER" id="PTHR43377">
    <property type="entry name" value="BILIVERDIN REDUCTASE A"/>
    <property type="match status" value="1"/>
</dbReference>
<gene>
    <name evidence="3" type="ORF">A3H61_02340</name>
</gene>
<dbReference type="AlphaFoldDB" id="A0A1G2A7A7"/>
<dbReference type="InterPro" id="IPR036291">
    <property type="entry name" value="NAD(P)-bd_dom_sf"/>
</dbReference>
<dbReference type="SUPFAM" id="SSF51735">
    <property type="entry name" value="NAD(P)-binding Rossmann-fold domains"/>
    <property type="match status" value="1"/>
</dbReference>
<dbReference type="Pfam" id="PF01408">
    <property type="entry name" value="GFO_IDH_MocA"/>
    <property type="match status" value="1"/>
</dbReference>
<comment type="caution">
    <text evidence="3">The sequence shown here is derived from an EMBL/GenBank/DDBJ whole genome shotgun (WGS) entry which is preliminary data.</text>
</comment>
<dbReference type="InterPro" id="IPR051450">
    <property type="entry name" value="Gfo/Idh/MocA_Oxidoreductases"/>
</dbReference>
<reference evidence="3 4" key="1">
    <citation type="journal article" date="2016" name="Nat. Commun.">
        <title>Thousands of microbial genomes shed light on interconnected biogeochemical processes in an aquifer system.</title>
        <authorList>
            <person name="Anantharaman K."/>
            <person name="Brown C.T."/>
            <person name="Hug L.A."/>
            <person name="Sharon I."/>
            <person name="Castelle C.J."/>
            <person name="Probst A.J."/>
            <person name="Thomas B.C."/>
            <person name="Singh A."/>
            <person name="Wilkins M.J."/>
            <person name="Karaoz U."/>
            <person name="Brodie E.L."/>
            <person name="Williams K.H."/>
            <person name="Hubbard S.S."/>
            <person name="Banfield J.F."/>
        </authorList>
    </citation>
    <scope>NUCLEOTIDE SEQUENCE [LARGE SCALE GENOMIC DNA]</scope>
</reference>
<dbReference type="GO" id="GO:0000166">
    <property type="term" value="F:nucleotide binding"/>
    <property type="evidence" value="ECO:0007669"/>
    <property type="project" value="InterPro"/>
</dbReference>